<evidence type="ECO:0000256" key="1">
    <source>
        <dbReference type="ARBA" id="ARBA00005575"/>
    </source>
</evidence>
<feature type="compositionally biased region" description="Polar residues" evidence="6">
    <location>
        <begin position="93"/>
        <end position="115"/>
    </location>
</feature>
<feature type="compositionally biased region" description="Basic and acidic residues" evidence="6">
    <location>
        <begin position="1"/>
        <end position="15"/>
    </location>
</feature>
<dbReference type="FunFam" id="1.10.510.10:FF:001380">
    <property type="entry name" value="Checkpoint kinase 2-like protein"/>
    <property type="match status" value="1"/>
</dbReference>
<evidence type="ECO:0000256" key="6">
    <source>
        <dbReference type="SAM" id="MobiDB-lite"/>
    </source>
</evidence>
<evidence type="ECO:0000256" key="2">
    <source>
        <dbReference type="ARBA" id="ARBA00011138"/>
    </source>
</evidence>
<dbReference type="SUPFAM" id="SSF49879">
    <property type="entry name" value="SMAD/FHA domain"/>
    <property type="match status" value="1"/>
</dbReference>
<evidence type="ECO:0000313" key="9">
    <source>
        <dbReference type="EMBL" id="KAK4251855.1"/>
    </source>
</evidence>
<dbReference type="InterPro" id="IPR000719">
    <property type="entry name" value="Prot_kinase_dom"/>
</dbReference>
<dbReference type="AlphaFoldDB" id="A0AAN7HUM0"/>
<feature type="compositionally biased region" description="Basic and acidic residues" evidence="6">
    <location>
        <begin position="177"/>
        <end position="190"/>
    </location>
</feature>
<sequence length="659" mass="73503">MAPRAEGSHLKRSRVDGSPTDDQDSQKKPRRSQRLSQRGDRDGLKTPVQNKHHLPSPVTQLASESTTEYDKEVTATPPQDRPSQIASRRADDNNSQGLAFSSPPQDTQAFSQQDFDPNAPLVEGVDEIKEGVWGYLLPLDNRFLRGPWVFRKKESCTSPAVTAAPAAAAVAKKGGKKKQETPGKEQDQHDNPGGYLLGRHPKCDIIVDDGEVSNRHCLFFVENKQDETVAVLTDLSRNGTYVNGARLQRNDRRELREGDEISVTSSSAGFIFRYPKSRRGKPFAQQYTLRHELGSGHFAQVFLCNEKSTGDCYAVKKFTKKADVEEKSKYDGLHQEVAMLMGLSHPNILCLKETFNEPEAVYVVLELAPNGELFHYITENSKLTEAESRKVFTQLFDGIKYLHDRDMVHRDIKPENILLMDNNLTVKIGDFGLAKIVGEASFTTTLCGTPSYVAPEILANSKNRRYTKAVDIWSLGVVLYICLCGFPPFSDELKAPDFPYGLADQIREGIYQYPSPYWDPVSDLALDLIDCMLVVKPEKRFTIDQCLTHPWITQKPPGVNDSTNGLVSGLAGLDMSRRAPFRERTLISSINTCVVTDRVPAGGGRPDVKVYSKNPKGATATQPQREARPDDNRDPAEFMKLGGKGDQELYDNEDGSRYV</sequence>
<dbReference type="SMART" id="SM00240">
    <property type="entry name" value="FHA"/>
    <property type="match status" value="1"/>
</dbReference>
<name>A0AAN7HUM0_9PEZI</name>
<feature type="domain" description="Protein kinase" evidence="8">
    <location>
        <begin position="287"/>
        <end position="552"/>
    </location>
</feature>
<keyword evidence="10" id="KW-1185">Reference proteome</keyword>
<feature type="binding site" evidence="5">
    <location>
        <position position="317"/>
    </location>
    <ligand>
        <name>ATP</name>
        <dbReference type="ChEBI" id="CHEBI:30616"/>
    </ligand>
</feature>
<accession>A0AAN7HUM0</accession>
<evidence type="ECO:0000256" key="5">
    <source>
        <dbReference type="PROSITE-ProRule" id="PRU10141"/>
    </source>
</evidence>
<gene>
    <name evidence="9" type="ORF">C7999DRAFT_27535</name>
</gene>
<comment type="subunit">
    <text evidence="2">Homodimer. Forms a ternary complex with ATG13 and ATG17.</text>
</comment>
<feature type="domain" description="FHA" evidence="7">
    <location>
        <begin position="195"/>
        <end position="247"/>
    </location>
</feature>
<feature type="compositionally biased region" description="Polar residues" evidence="6">
    <location>
        <begin position="57"/>
        <end position="66"/>
    </location>
</feature>
<dbReference type="GO" id="GO:0005524">
    <property type="term" value="F:ATP binding"/>
    <property type="evidence" value="ECO:0007669"/>
    <property type="project" value="UniProtKB-UniRule"/>
</dbReference>
<dbReference type="Pfam" id="PF00498">
    <property type="entry name" value="FHA"/>
    <property type="match status" value="1"/>
</dbReference>
<dbReference type="CDD" id="cd00060">
    <property type="entry name" value="FHA"/>
    <property type="match status" value="1"/>
</dbReference>
<keyword evidence="9" id="KW-0418">Kinase</keyword>
<dbReference type="Gene3D" id="1.10.510.10">
    <property type="entry name" value="Transferase(Phosphotransferase) domain 1"/>
    <property type="match status" value="1"/>
</dbReference>
<dbReference type="PROSITE" id="PS50006">
    <property type="entry name" value="FHA_DOMAIN"/>
    <property type="match status" value="1"/>
</dbReference>
<dbReference type="EMBL" id="MU857603">
    <property type="protein sequence ID" value="KAK4251855.1"/>
    <property type="molecule type" value="Genomic_DNA"/>
</dbReference>
<feature type="region of interest" description="Disordered" evidence="6">
    <location>
        <begin position="168"/>
        <end position="195"/>
    </location>
</feature>
<protein>
    <submittedName>
        <fullName evidence="9">Kinase-like domain-containing protein</fullName>
    </submittedName>
</protein>
<dbReference type="Gene3D" id="2.60.200.20">
    <property type="match status" value="1"/>
</dbReference>
<evidence type="ECO:0000256" key="4">
    <source>
        <dbReference type="ARBA" id="ARBA00022840"/>
    </source>
</evidence>
<keyword evidence="3 5" id="KW-0547">Nucleotide-binding</keyword>
<evidence type="ECO:0000259" key="8">
    <source>
        <dbReference type="PROSITE" id="PS50011"/>
    </source>
</evidence>
<reference evidence="9" key="2">
    <citation type="submission" date="2023-05" db="EMBL/GenBank/DDBJ databases">
        <authorList>
            <consortium name="Lawrence Berkeley National Laboratory"/>
            <person name="Steindorff A."/>
            <person name="Hensen N."/>
            <person name="Bonometti L."/>
            <person name="Westerberg I."/>
            <person name="Brannstrom I.O."/>
            <person name="Guillou S."/>
            <person name="Cros-Aarteil S."/>
            <person name="Calhoun S."/>
            <person name="Haridas S."/>
            <person name="Kuo A."/>
            <person name="Mondo S."/>
            <person name="Pangilinan J."/>
            <person name="Riley R."/>
            <person name="Labutti K."/>
            <person name="Andreopoulos B."/>
            <person name="Lipzen A."/>
            <person name="Chen C."/>
            <person name="Yanf M."/>
            <person name="Daum C."/>
            <person name="Ng V."/>
            <person name="Clum A."/>
            <person name="Ohm R."/>
            <person name="Martin F."/>
            <person name="Silar P."/>
            <person name="Natvig D."/>
            <person name="Lalanne C."/>
            <person name="Gautier V."/>
            <person name="Ament-Velasquez S.L."/>
            <person name="Kruys A."/>
            <person name="Hutchinson M.I."/>
            <person name="Powell A.J."/>
            <person name="Barry K."/>
            <person name="Miller A.N."/>
            <person name="Grigoriev I.V."/>
            <person name="Debuchy R."/>
            <person name="Gladieux P."/>
            <person name="Thoren M.H."/>
            <person name="Johannesson H."/>
        </authorList>
    </citation>
    <scope>NUCLEOTIDE SEQUENCE</scope>
    <source>
        <strain evidence="9">CBS 359.72</strain>
    </source>
</reference>
<dbReference type="GO" id="GO:0004672">
    <property type="term" value="F:protein kinase activity"/>
    <property type="evidence" value="ECO:0007669"/>
    <property type="project" value="InterPro"/>
</dbReference>
<dbReference type="InterPro" id="IPR000253">
    <property type="entry name" value="FHA_dom"/>
</dbReference>
<comment type="similarity">
    <text evidence="1">Belongs to the protein kinase superfamily. CAMK Ser/Thr protein kinase family. CHEK2 subfamily.</text>
</comment>
<evidence type="ECO:0000259" key="7">
    <source>
        <dbReference type="PROSITE" id="PS50006"/>
    </source>
</evidence>
<comment type="caution">
    <text evidence="9">The sequence shown here is derived from an EMBL/GenBank/DDBJ whole genome shotgun (WGS) entry which is preliminary data.</text>
</comment>
<feature type="compositionally biased region" description="Basic and acidic residues" evidence="6">
    <location>
        <begin position="625"/>
        <end position="647"/>
    </location>
</feature>
<dbReference type="CDD" id="cd05117">
    <property type="entry name" value="STKc_CAMK"/>
    <property type="match status" value="1"/>
</dbReference>
<dbReference type="PROSITE" id="PS00107">
    <property type="entry name" value="PROTEIN_KINASE_ATP"/>
    <property type="match status" value="1"/>
</dbReference>
<keyword evidence="9" id="KW-0808">Transferase</keyword>
<reference evidence="9" key="1">
    <citation type="journal article" date="2023" name="Mol. Phylogenet. Evol.">
        <title>Genome-scale phylogeny and comparative genomics of the fungal order Sordariales.</title>
        <authorList>
            <person name="Hensen N."/>
            <person name="Bonometti L."/>
            <person name="Westerberg I."/>
            <person name="Brannstrom I.O."/>
            <person name="Guillou S."/>
            <person name="Cros-Aarteil S."/>
            <person name="Calhoun S."/>
            <person name="Haridas S."/>
            <person name="Kuo A."/>
            <person name="Mondo S."/>
            <person name="Pangilinan J."/>
            <person name="Riley R."/>
            <person name="LaButti K."/>
            <person name="Andreopoulos B."/>
            <person name="Lipzen A."/>
            <person name="Chen C."/>
            <person name="Yan M."/>
            <person name="Daum C."/>
            <person name="Ng V."/>
            <person name="Clum A."/>
            <person name="Steindorff A."/>
            <person name="Ohm R.A."/>
            <person name="Martin F."/>
            <person name="Silar P."/>
            <person name="Natvig D.O."/>
            <person name="Lalanne C."/>
            <person name="Gautier V."/>
            <person name="Ament-Velasquez S.L."/>
            <person name="Kruys A."/>
            <person name="Hutchinson M.I."/>
            <person name="Powell A.J."/>
            <person name="Barry K."/>
            <person name="Miller A.N."/>
            <person name="Grigoriev I.V."/>
            <person name="Debuchy R."/>
            <person name="Gladieux P."/>
            <person name="Hiltunen Thoren M."/>
            <person name="Johannesson H."/>
        </authorList>
    </citation>
    <scope>NUCLEOTIDE SEQUENCE</scope>
    <source>
        <strain evidence="9">CBS 359.72</strain>
    </source>
</reference>
<evidence type="ECO:0000313" key="10">
    <source>
        <dbReference type="Proteomes" id="UP001303647"/>
    </source>
</evidence>
<evidence type="ECO:0000256" key="3">
    <source>
        <dbReference type="ARBA" id="ARBA00022741"/>
    </source>
</evidence>
<dbReference type="InterPro" id="IPR011009">
    <property type="entry name" value="Kinase-like_dom_sf"/>
</dbReference>
<proteinExistence type="inferred from homology"/>
<keyword evidence="4 5" id="KW-0067">ATP-binding</keyword>
<dbReference type="InterPro" id="IPR017441">
    <property type="entry name" value="Protein_kinase_ATP_BS"/>
</dbReference>
<feature type="region of interest" description="Disordered" evidence="6">
    <location>
        <begin position="1"/>
        <end position="118"/>
    </location>
</feature>
<dbReference type="SUPFAM" id="SSF56112">
    <property type="entry name" value="Protein kinase-like (PK-like)"/>
    <property type="match status" value="1"/>
</dbReference>
<feature type="region of interest" description="Disordered" evidence="6">
    <location>
        <begin position="604"/>
        <end position="659"/>
    </location>
</feature>
<dbReference type="FunFam" id="3.30.200.20:FF:000042">
    <property type="entry name" value="Aurora kinase A"/>
    <property type="match status" value="1"/>
</dbReference>
<dbReference type="InterPro" id="IPR008271">
    <property type="entry name" value="Ser/Thr_kinase_AS"/>
</dbReference>
<dbReference type="InterPro" id="IPR008984">
    <property type="entry name" value="SMAD_FHA_dom_sf"/>
</dbReference>
<dbReference type="PROSITE" id="PS00108">
    <property type="entry name" value="PROTEIN_KINASE_ST"/>
    <property type="match status" value="1"/>
</dbReference>
<dbReference type="Pfam" id="PF00069">
    <property type="entry name" value="Pkinase"/>
    <property type="match status" value="1"/>
</dbReference>
<dbReference type="SMART" id="SM00220">
    <property type="entry name" value="S_TKc"/>
    <property type="match status" value="1"/>
</dbReference>
<dbReference type="PROSITE" id="PS50011">
    <property type="entry name" value="PROTEIN_KINASE_DOM"/>
    <property type="match status" value="1"/>
</dbReference>
<dbReference type="Proteomes" id="UP001303647">
    <property type="component" value="Unassembled WGS sequence"/>
</dbReference>
<dbReference type="PANTHER" id="PTHR24347">
    <property type="entry name" value="SERINE/THREONINE-PROTEIN KINASE"/>
    <property type="match status" value="1"/>
</dbReference>
<organism evidence="9 10">
    <name type="scientific">Corynascus novoguineensis</name>
    <dbReference type="NCBI Taxonomy" id="1126955"/>
    <lineage>
        <taxon>Eukaryota</taxon>
        <taxon>Fungi</taxon>
        <taxon>Dikarya</taxon>
        <taxon>Ascomycota</taxon>
        <taxon>Pezizomycotina</taxon>
        <taxon>Sordariomycetes</taxon>
        <taxon>Sordariomycetidae</taxon>
        <taxon>Sordariales</taxon>
        <taxon>Chaetomiaceae</taxon>
        <taxon>Corynascus</taxon>
    </lineage>
</organism>